<keyword evidence="3" id="KW-1185">Reference proteome</keyword>
<dbReference type="Gene3D" id="3.40.710.10">
    <property type="entry name" value="DD-peptidase/beta-lactamase superfamily"/>
    <property type="match status" value="1"/>
</dbReference>
<accession>A0ABP8PI92</accession>
<reference evidence="3" key="1">
    <citation type="journal article" date="2019" name="Int. J. Syst. Evol. Microbiol.">
        <title>The Global Catalogue of Microorganisms (GCM) 10K type strain sequencing project: providing services to taxonomists for standard genome sequencing and annotation.</title>
        <authorList>
            <consortium name="The Broad Institute Genomics Platform"/>
            <consortium name="The Broad Institute Genome Sequencing Center for Infectious Disease"/>
            <person name="Wu L."/>
            <person name="Ma J."/>
        </authorList>
    </citation>
    <scope>NUCLEOTIDE SEQUENCE [LARGE SCALE GENOMIC DNA]</scope>
    <source>
        <strain evidence="3">JCM 32206</strain>
    </source>
</reference>
<comment type="caution">
    <text evidence="2">The sequence shown here is derived from an EMBL/GenBank/DDBJ whole genome shotgun (WGS) entry which is preliminary data.</text>
</comment>
<organism evidence="2 3">
    <name type="scientific">Rhodococcus olei</name>
    <dbReference type="NCBI Taxonomy" id="2161675"/>
    <lineage>
        <taxon>Bacteria</taxon>
        <taxon>Bacillati</taxon>
        <taxon>Actinomycetota</taxon>
        <taxon>Actinomycetes</taxon>
        <taxon>Mycobacteriales</taxon>
        <taxon>Nocardiaceae</taxon>
        <taxon>Rhodococcus</taxon>
    </lineage>
</organism>
<evidence type="ECO:0000259" key="1">
    <source>
        <dbReference type="Pfam" id="PF05223"/>
    </source>
</evidence>
<dbReference type="PANTHER" id="PTHR30627">
    <property type="entry name" value="PEPTIDOGLYCAN D,D-TRANSPEPTIDASE"/>
    <property type="match status" value="1"/>
</dbReference>
<dbReference type="Proteomes" id="UP001501183">
    <property type="component" value="Unassembled WGS sequence"/>
</dbReference>
<dbReference type="InterPro" id="IPR007887">
    <property type="entry name" value="MecA_N"/>
</dbReference>
<protein>
    <submittedName>
        <fullName evidence="2">Penicillin-binding transpeptidase domain-containing protein</fullName>
    </submittedName>
</protein>
<name>A0ABP8PI92_9NOCA</name>
<dbReference type="EMBL" id="BAABFB010000066">
    <property type="protein sequence ID" value="GAA4486565.1"/>
    <property type="molecule type" value="Genomic_DNA"/>
</dbReference>
<dbReference type="InterPro" id="IPR012338">
    <property type="entry name" value="Beta-lactam/transpept-like"/>
</dbReference>
<dbReference type="InterPro" id="IPR050515">
    <property type="entry name" value="Beta-lactam/transpept"/>
</dbReference>
<sequence length="548" mass="57561">MRTGRGRLRVWNALALGVAVVLGVGVVSGVLTRPKTDAQSVLDRYVSAINHGDVDAAADLTSYPNAAKSSMSQAFDALSPERVHFDVNQIIDLDADSGMFNAVATWDLGKDRTWTYNVDGWVRNLSVGWRVSWNPATFMPGLGNGRTVRLDRTDAAPPTVTDIAGTPMMTEQTINAIRLDPARTPDQVASTAALAKAIEPVAPLITAQSLQQDLAAAKGQAITAVNLRDADFAVLEDRLRPIPGVVVESRPKLITIDRRVYGPVVDAMRTVWQANRDATAGWAINAVEPNGATVRLTGYQGPPGPDIRSTIDPRLQLAAEDAAVSVGTPAAIVAVQPSTGAIVAVAQNNQATDLGPIAFTGLYPSGSTLDLVRAAATAQNTDLERAAKQLGLGLNYTIPGLDQQTASFGGGGPNLMRAASDRRTEDQVTVSPFGMALVAASIARGAPTVPVIAAGQSATTDGTMSQLPGPVTDQLRGIMRDTVHRGPANLLAGYGDLIGATGAHDGDRWFYGSRGDLAFAVYIQDADGGDQAVKMTDRMFTALAKPPQ</sequence>
<dbReference type="RefSeq" id="WP_345350076.1">
    <property type="nucleotide sequence ID" value="NZ_BAABFB010000066.1"/>
</dbReference>
<dbReference type="PANTHER" id="PTHR30627:SF24">
    <property type="entry name" value="PENICILLIN-BINDING PROTEIN 4B"/>
    <property type="match status" value="1"/>
</dbReference>
<dbReference type="SUPFAM" id="SSF56601">
    <property type="entry name" value="beta-lactamase/transpeptidase-like"/>
    <property type="match status" value="1"/>
</dbReference>
<feature type="domain" description="NTF2-like N-terminal transpeptidase" evidence="1">
    <location>
        <begin position="38"/>
        <end position="145"/>
    </location>
</feature>
<evidence type="ECO:0000313" key="3">
    <source>
        <dbReference type="Proteomes" id="UP001501183"/>
    </source>
</evidence>
<dbReference type="Pfam" id="PF05223">
    <property type="entry name" value="MecA_N"/>
    <property type="match status" value="1"/>
</dbReference>
<gene>
    <name evidence="2" type="ORF">GCM10023094_43290</name>
</gene>
<proteinExistence type="predicted"/>
<evidence type="ECO:0000313" key="2">
    <source>
        <dbReference type="EMBL" id="GAA4486565.1"/>
    </source>
</evidence>